<dbReference type="InterPro" id="IPR036282">
    <property type="entry name" value="Glutathione-S-Trfase_C_sf"/>
</dbReference>
<dbReference type="PROSITE" id="PS50404">
    <property type="entry name" value="GST_NTER"/>
    <property type="match status" value="1"/>
</dbReference>
<dbReference type="SFLD" id="SFLDG01151">
    <property type="entry name" value="Main.2:_Nu-like"/>
    <property type="match status" value="1"/>
</dbReference>
<keyword evidence="4" id="KW-0808">Transferase</keyword>
<keyword evidence="5" id="KW-1185">Reference proteome</keyword>
<dbReference type="PANTHER" id="PTHR44051">
    <property type="entry name" value="GLUTATHIONE S-TRANSFERASE-RELATED"/>
    <property type="match status" value="1"/>
</dbReference>
<evidence type="ECO:0000256" key="1">
    <source>
        <dbReference type="RuleBase" id="RU003494"/>
    </source>
</evidence>
<dbReference type="InterPro" id="IPR036249">
    <property type="entry name" value="Thioredoxin-like_sf"/>
</dbReference>
<dbReference type="Gene3D" id="1.20.1050.10">
    <property type="match status" value="1"/>
</dbReference>
<sequence>MLRLYDHLTSGNGFKCRWLLSQLRLPFERVEMDIDAAQTRTDAFLALNPNGRIPLLRLAPGDFLAESNAILRWLAEDTTFWPDNRRDKAAVLQWLFWEQYSHEPNIATARFWITHKVAMDPERIHALIVKREQGHAALKLMERHLTGRDWFVGQKATIADIALYAYTHVAEEGGFDLAPYPAIRDWLDRFAAQPNHINITDAVGTPVSLADALSSEQRA</sequence>
<dbReference type="Pfam" id="PF00043">
    <property type="entry name" value="GST_C"/>
    <property type="match status" value="1"/>
</dbReference>
<dbReference type="InterPro" id="IPR010987">
    <property type="entry name" value="Glutathione-S-Trfase_C-like"/>
</dbReference>
<dbReference type="AlphaFoldDB" id="A0A255YT32"/>
<comment type="similarity">
    <text evidence="1">Belongs to the GST superfamily.</text>
</comment>
<dbReference type="InterPro" id="IPR004046">
    <property type="entry name" value="GST_C"/>
</dbReference>
<dbReference type="SFLD" id="SFLDG00358">
    <property type="entry name" value="Main_(cytGST)"/>
    <property type="match status" value="1"/>
</dbReference>
<feature type="domain" description="GST C-terminal" evidence="3">
    <location>
        <begin position="84"/>
        <end position="207"/>
    </location>
</feature>
<reference evidence="4 5" key="1">
    <citation type="submission" date="2017-07" db="EMBL/GenBank/DDBJ databases">
        <title>Niveispirillum cyanobacteriorum sp. nov., isolated from cyanobacterial aggregates in a eutrophic lake.</title>
        <authorList>
            <person name="Cai H."/>
        </authorList>
    </citation>
    <scope>NUCLEOTIDE SEQUENCE [LARGE SCALE GENOMIC DNA]</scope>
    <source>
        <strain evidence="5">TH1-14</strain>
    </source>
</reference>
<evidence type="ECO:0000259" key="2">
    <source>
        <dbReference type="PROSITE" id="PS50404"/>
    </source>
</evidence>
<dbReference type="Gene3D" id="3.40.30.10">
    <property type="entry name" value="Glutaredoxin"/>
    <property type="match status" value="1"/>
</dbReference>
<evidence type="ECO:0000313" key="4">
    <source>
        <dbReference type="EMBL" id="OYQ32339.1"/>
    </source>
</evidence>
<dbReference type="RefSeq" id="WP_094457379.1">
    <property type="nucleotide sequence ID" value="NZ_NOXU01000031.1"/>
</dbReference>
<evidence type="ECO:0000313" key="5">
    <source>
        <dbReference type="Proteomes" id="UP000216998"/>
    </source>
</evidence>
<dbReference type="SFLD" id="SFLDS00019">
    <property type="entry name" value="Glutathione_Transferase_(cytos"/>
    <property type="match status" value="1"/>
</dbReference>
<dbReference type="PROSITE" id="PS50405">
    <property type="entry name" value="GST_CTER"/>
    <property type="match status" value="1"/>
</dbReference>
<dbReference type="EMBL" id="NOXU01000031">
    <property type="protein sequence ID" value="OYQ32339.1"/>
    <property type="molecule type" value="Genomic_DNA"/>
</dbReference>
<dbReference type="Proteomes" id="UP000216998">
    <property type="component" value="Unassembled WGS sequence"/>
</dbReference>
<dbReference type="OrthoDB" id="9810080at2"/>
<feature type="domain" description="GST N-terminal" evidence="2">
    <location>
        <begin position="1"/>
        <end position="82"/>
    </location>
</feature>
<comment type="caution">
    <text evidence="4">The sequence shown here is derived from an EMBL/GenBank/DDBJ whole genome shotgun (WGS) entry which is preliminary data.</text>
</comment>
<accession>A0A255YT32</accession>
<protein>
    <submittedName>
        <fullName evidence="4">Glutathione S-transferase</fullName>
    </submittedName>
</protein>
<dbReference type="CDD" id="cd03056">
    <property type="entry name" value="GST_N_4"/>
    <property type="match status" value="1"/>
</dbReference>
<proteinExistence type="inferred from homology"/>
<dbReference type="Pfam" id="PF02798">
    <property type="entry name" value="GST_N"/>
    <property type="match status" value="1"/>
</dbReference>
<dbReference type="InterPro" id="IPR040079">
    <property type="entry name" value="Glutathione_S-Trfase"/>
</dbReference>
<evidence type="ECO:0000259" key="3">
    <source>
        <dbReference type="PROSITE" id="PS50405"/>
    </source>
</evidence>
<organism evidence="4 5">
    <name type="scientific">Niveispirillum lacus</name>
    <dbReference type="NCBI Taxonomy" id="1981099"/>
    <lineage>
        <taxon>Bacteria</taxon>
        <taxon>Pseudomonadati</taxon>
        <taxon>Pseudomonadota</taxon>
        <taxon>Alphaproteobacteria</taxon>
        <taxon>Rhodospirillales</taxon>
        <taxon>Azospirillaceae</taxon>
        <taxon>Niveispirillum</taxon>
    </lineage>
</organism>
<dbReference type="InterPro" id="IPR004045">
    <property type="entry name" value="Glutathione_S-Trfase_N"/>
</dbReference>
<dbReference type="SUPFAM" id="SSF52833">
    <property type="entry name" value="Thioredoxin-like"/>
    <property type="match status" value="1"/>
</dbReference>
<dbReference type="SUPFAM" id="SSF47616">
    <property type="entry name" value="GST C-terminal domain-like"/>
    <property type="match status" value="1"/>
</dbReference>
<gene>
    <name evidence="4" type="ORF">CHU95_16170</name>
</gene>
<dbReference type="PANTHER" id="PTHR44051:SF2">
    <property type="entry name" value="HYPOTHETICAL GLUTATHIONE S-TRANSFERASE LIKE PROTEIN"/>
    <property type="match status" value="1"/>
</dbReference>
<name>A0A255YT32_9PROT</name>
<dbReference type="GO" id="GO:0016740">
    <property type="term" value="F:transferase activity"/>
    <property type="evidence" value="ECO:0007669"/>
    <property type="project" value="UniProtKB-KW"/>
</dbReference>